<comment type="catalytic activity">
    <reaction evidence="12">
        <text>(1,4-alpha-D-galacturonosyl)n+m + H2O = (1,4-alpha-D-galacturonosyl)n + (1,4-alpha-D-galacturonosyl)m.</text>
        <dbReference type="EC" id="3.2.1.15"/>
    </reaction>
</comment>
<name>J3JX84_DENPD</name>
<dbReference type="GO" id="GO:0045490">
    <property type="term" value="P:pectin catabolic process"/>
    <property type="evidence" value="ECO:0007669"/>
    <property type="project" value="TreeGrafter"/>
</dbReference>
<dbReference type="Gene3D" id="2.160.20.10">
    <property type="entry name" value="Single-stranded right-handed beta-helix, Pectin lyase-like"/>
    <property type="match status" value="1"/>
</dbReference>
<comment type="subcellular location">
    <subcellularLocation>
        <location evidence="1">Secreted</location>
    </subcellularLocation>
</comment>
<evidence type="ECO:0000256" key="5">
    <source>
        <dbReference type="ARBA" id="ARBA00022729"/>
    </source>
</evidence>
<keyword evidence="11" id="KW-0961">Cell wall biogenesis/degradation</keyword>
<evidence type="ECO:0000256" key="14">
    <source>
        <dbReference type="SAM" id="SignalP"/>
    </source>
</evidence>
<dbReference type="AlphaFoldDB" id="J3JX84"/>
<comment type="similarity">
    <text evidence="2 13">Belongs to the glycosyl hydrolase 28 family.</text>
</comment>
<keyword evidence="7 13" id="KW-0378">Hydrolase</keyword>
<evidence type="ECO:0000256" key="9">
    <source>
        <dbReference type="ARBA" id="ARBA00023180"/>
    </source>
</evidence>
<keyword evidence="9" id="KW-0325">Glycoprotein</keyword>
<dbReference type="HOGENOM" id="CLU_040116_0_0_1"/>
<dbReference type="InterPro" id="IPR011050">
    <property type="entry name" value="Pectin_lyase_fold/virulence"/>
</dbReference>
<evidence type="ECO:0000256" key="13">
    <source>
        <dbReference type="RuleBase" id="RU361169"/>
    </source>
</evidence>
<evidence type="ECO:0000256" key="8">
    <source>
        <dbReference type="ARBA" id="ARBA00023157"/>
    </source>
</evidence>
<dbReference type="GO" id="GO:0071555">
    <property type="term" value="P:cell wall organization"/>
    <property type="evidence" value="ECO:0007669"/>
    <property type="project" value="UniProtKB-KW"/>
</dbReference>
<evidence type="ECO:0000256" key="6">
    <source>
        <dbReference type="ARBA" id="ARBA00022737"/>
    </source>
</evidence>
<dbReference type="InterPro" id="IPR000743">
    <property type="entry name" value="Glyco_hydro_28"/>
</dbReference>
<dbReference type="OrthoDB" id="6709892at2759"/>
<sequence>MIKLVALIATIAASVHASPSGPLTASCTVSSYDDIATAVSSCTTLTLKDITVPAETTLELKLQTGTKLTLEGTFKWEYAEWKGPLMEISGSKVTVTGSSVTLDGRGAKWWDGKGDKGITKPKFLRIKTTGGSTLKDITLLNCPHQCVSINSASDTTIDNFDIEVTAGDDAGGHNTDGFDVSSSTGITVKNSVVKNQDDCVAVNQGSDMLFEKLTCSGGHGLSLSVGQSTDNGSANTVSNITFSDCTVTKSDNGIHVKTHTDAGTGSVKDVTYKNIKLSSIKKYGINVQEDYKSGSSTGTPKANIPISNLQMSGITGSMTGDSNSMPVYILCADGGCSSWTWSDISITNGVKSSSCNYAPSGYTC</sequence>
<dbReference type="PANTHER" id="PTHR31884">
    <property type="entry name" value="POLYGALACTURONASE"/>
    <property type="match status" value="1"/>
</dbReference>
<feature type="chain" id="PRO_5003771402" description="endo-polygalacturonase" evidence="14">
    <location>
        <begin position="18"/>
        <end position="364"/>
    </location>
</feature>
<evidence type="ECO:0000256" key="7">
    <source>
        <dbReference type="ARBA" id="ARBA00022801"/>
    </source>
</evidence>
<proteinExistence type="evidence at transcript level"/>
<evidence type="ECO:0000256" key="1">
    <source>
        <dbReference type="ARBA" id="ARBA00004613"/>
    </source>
</evidence>
<dbReference type="EC" id="3.2.1.15" evidence="3"/>
<evidence type="ECO:0000313" key="15">
    <source>
        <dbReference type="EMBL" id="AEE62815.1"/>
    </source>
</evidence>
<dbReference type="EMBL" id="BT127853">
    <property type="protein sequence ID" value="AEE62815.1"/>
    <property type="molecule type" value="mRNA"/>
</dbReference>
<dbReference type="InterPro" id="IPR012334">
    <property type="entry name" value="Pectin_lyas_fold"/>
</dbReference>
<dbReference type="Pfam" id="PF00295">
    <property type="entry name" value="Glyco_hydro_28"/>
    <property type="match status" value="1"/>
</dbReference>
<dbReference type="GO" id="GO:0005576">
    <property type="term" value="C:extracellular region"/>
    <property type="evidence" value="ECO:0007669"/>
    <property type="project" value="UniProtKB-SubCell"/>
</dbReference>
<dbReference type="InterPro" id="IPR050434">
    <property type="entry name" value="Glycosyl_hydrlase_28"/>
</dbReference>
<evidence type="ECO:0000256" key="12">
    <source>
        <dbReference type="ARBA" id="ARBA00034074"/>
    </source>
</evidence>
<dbReference type="PROSITE" id="PS51257">
    <property type="entry name" value="PROKAR_LIPOPROTEIN"/>
    <property type="match status" value="1"/>
</dbReference>
<dbReference type="SMART" id="SM00710">
    <property type="entry name" value="PbH1"/>
    <property type="match status" value="5"/>
</dbReference>
<accession>J3JX84</accession>
<evidence type="ECO:0000256" key="11">
    <source>
        <dbReference type="ARBA" id="ARBA00023316"/>
    </source>
</evidence>
<feature type="signal peptide" evidence="14">
    <location>
        <begin position="1"/>
        <end position="17"/>
    </location>
</feature>
<keyword evidence="5 14" id="KW-0732">Signal</keyword>
<evidence type="ECO:0000256" key="3">
    <source>
        <dbReference type="ARBA" id="ARBA00012736"/>
    </source>
</evidence>
<reference evidence="15" key="1">
    <citation type="journal article" date="2012" name="Insect Biochem. Mol. Biol.">
        <title>Transcriptome and full-length cDNA resources for the mountain pine beetle, Dendroctonus ponderosae Hopkins, a major insect pest of pine forests.</title>
        <authorList>
            <person name="Keeling C.I."/>
            <person name="Henderson H."/>
            <person name="Li M."/>
            <person name="Yuen M."/>
            <person name="Clark E.L."/>
            <person name="Fraser J.D."/>
            <person name="Huber D.P."/>
            <person name="Liao N.Y."/>
            <person name="Roderick Docking T."/>
            <person name="Birol I."/>
            <person name="Chan S.K."/>
            <person name="Taylor G.A."/>
            <person name="Palmquist D."/>
            <person name="Jones S.J."/>
            <person name="Bohlmann J."/>
        </authorList>
    </citation>
    <scope>NUCLEOTIDE SEQUENCE</scope>
    <source>
        <tissue evidence="15">Midgut and adhering fatbody of emerged adults of both sexes after feeding on lodgepole pine for up to 64 h</tissue>
    </source>
</reference>
<dbReference type="PANTHER" id="PTHR31884:SF9">
    <property type="entry name" value="ENDOPOLYGALACTURONASE D-RELATED"/>
    <property type="match status" value="1"/>
</dbReference>
<protein>
    <recommendedName>
        <fullName evidence="3">endo-polygalacturonase</fullName>
        <ecNumber evidence="3">3.2.1.15</ecNumber>
    </recommendedName>
</protein>
<evidence type="ECO:0000256" key="2">
    <source>
        <dbReference type="ARBA" id="ARBA00008834"/>
    </source>
</evidence>
<evidence type="ECO:0000256" key="4">
    <source>
        <dbReference type="ARBA" id="ARBA00022525"/>
    </source>
</evidence>
<dbReference type="InterPro" id="IPR006626">
    <property type="entry name" value="PbH1"/>
</dbReference>
<evidence type="ECO:0000256" key="10">
    <source>
        <dbReference type="ARBA" id="ARBA00023295"/>
    </source>
</evidence>
<keyword evidence="8" id="KW-1015">Disulfide bond</keyword>
<dbReference type="GO" id="GO:0004650">
    <property type="term" value="F:polygalacturonase activity"/>
    <property type="evidence" value="ECO:0007669"/>
    <property type="project" value="UniProtKB-EC"/>
</dbReference>
<dbReference type="SUPFAM" id="SSF51126">
    <property type="entry name" value="Pectin lyase-like"/>
    <property type="match status" value="1"/>
</dbReference>
<organism evidence="15">
    <name type="scientific">Dendroctonus ponderosae</name>
    <name type="common">Mountain pine beetle</name>
    <dbReference type="NCBI Taxonomy" id="77166"/>
    <lineage>
        <taxon>Eukaryota</taxon>
        <taxon>Metazoa</taxon>
        <taxon>Ecdysozoa</taxon>
        <taxon>Arthropoda</taxon>
        <taxon>Hexapoda</taxon>
        <taxon>Insecta</taxon>
        <taxon>Pterygota</taxon>
        <taxon>Neoptera</taxon>
        <taxon>Endopterygota</taxon>
        <taxon>Coleoptera</taxon>
        <taxon>Polyphaga</taxon>
        <taxon>Cucujiformia</taxon>
        <taxon>Curculionidae</taxon>
        <taxon>Scolytinae</taxon>
        <taxon>Dendroctonus</taxon>
    </lineage>
</organism>
<keyword evidence="6" id="KW-0677">Repeat</keyword>
<keyword evidence="10 13" id="KW-0326">Glycosidase</keyword>
<keyword evidence="4" id="KW-0964">Secreted</keyword>